<feature type="transmembrane region" description="Helical" evidence="2">
    <location>
        <begin position="537"/>
        <end position="553"/>
    </location>
</feature>
<comment type="subcellular location">
    <subcellularLocation>
        <location evidence="1">Cell inner membrane</location>
        <topology evidence="1">Multi-pass membrane protein</topology>
    </subcellularLocation>
</comment>
<reference evidence="5" key="1">
    <citation type="submission" date="2016-10" db="EMBL/GenBank/DDBJ databases">
        <authorList>
            <person name="Varghese N."/>
            <person name="Submissions S."/>
        </authorList>
    </citation>
    <scope>NUCLEOTIDE SEQUENCE [LARGE SCALE GENOMIC DNA]</scope>
    <source>
        <strain evidence="5">DSM 24213</strain>
    </source>
</reference>
<evidence type="ECO:0000313" key="4">
    <source>
        <dbReference type="EMBL" id="SFM42599.1"/>
    </source>
</evidence>
<keyword evidence="2" id="KW-0472">Membrane</keyword>
<dbReference type="GO" id="GO:0005886">
    <property type="term" value="C:plasma membrane"/>
    <property type="evidence" value="ECO:0007669"/>
    <property type="project" value="UniProtKB-SubCell"/>
</dbReference>
<keyword evidence="5" id="KW-1185">Reference proteome</keyword>
<dbReference type="InterPro" id="IPR011853">
    <property type="entry name" value="TRAP_DctM-Dct_fused"/>
</dbReference>
<feature type="transmembrane region" description="Helical" evidence="2">
    <location>
        <begin position="304"/>
        <end position="326"/>
    </location>
</feature>
<gene>
    <name evidence="4" type="ORF">SAMN05216217_1053</name>
</gene>
<feature type="transmembrane region" description="Helical" evidence="2">
    <location>
        <begin position="133"/>
        <end position="151"/>
    </location>
</feature>
<feature type="transmembrane region" description="Helical" evidence="2">
    <location>
        <begin position="49"/>
        <end position="66"/>
    </location>
</feature>
<keyword evidence="1" id="KW-0813">Transport</keyword>
<dbReference type="PANTHER" id="PTHR43849:SF2">
    <property type="entry name" value="BLL3936 PROTEIN"/>
    <property type="match status" value="1"/>
</dbReference>
<keyword evidence="1" id="KW-1003">Cell membrane</keyword>
<keyword evidence="1" id="KW-0997">Cell inner membrane</keyword>
<feature type="transmembrane region" description="Helical" evidence="2">
    <location>
        <begin position="622"/>
        <end position="641"/>
    </location>
</feature>
<dbReference type="InterPro" id="IPR010656">
    <property type="entry name" value="DctM"/>
</dbReference>
<accession>A0A1I4QRC7</accession>
<protein>
    <submittedName>
        <fullName evidence="4">TRAP transporter, 4TM/12TM fusion protein</fullName>
    </submittedName>
</protein>
<feature type="domain" description="TRAP C4-dicarboxylate transport system permease DctM subunit" evidence="3">
    <location>
        <begin position="121"/>
        <end position="556"/>
    </location>
</feature>
<keyword evidence="2" id="KW-0812">Transmembrane</keyword>
<dbReference type="AlphaFoldDB" id="A0A1I4QRC7"/>
<evidence type="ECO:0000256" key="2">
    <source>
        <dbReference type="SAM" id="Phobius"/>
    </source>
</evidence>
<organism evidence="4 5">
    <name type="scientific">Halopseudomonas yangmingensis</name>
    <dbReference type="NCBI Taxonomy" id="1720063"/>
    <lineage>
        <taxon>Bacteria</taxon>
        <taxon>Pseudomonadati</taxon>
        <taxon>Pseudomonadota</taxon>
        <taxon>Gammaproteobacteria</taxon>
        <taxon>Pseudomonadales</taxon>
        <taxon>Pseudomonadaceae</taxon>
        <taxon>Halopseudomonas</taxon>
    </lineage>
</organism>
<feature type="transmembrane region" description="Helical" evidence="2">
    <location>
        <begin position="408"/>
        <end position="430"/>
    </location>
</feature>
<feature type="transmembrane region" description="Helical" evidence="2">
    <location>
        <begin position="450"/>
        <end position="483"/>
    </location>
</feature>
<feature type="transmembrane region" description="Helical" evidence="2">
    <location>
        <begin position="108"/>
        <end position="126"/>
    </location>
</feature>
<feature type="transmembrane region" description="Helical" evidence="2">
    <location>
        <begin position="560"/>
        <end position="581"/>
    </location>
</feature>
<dbReference type="OrthoDB" id="9759894at2"/>
<dbReference type="PANTHER" id="PTHR43849">
    <property type="entry name" value="BLL3936 PROTEIN"/>
    <property type="match status" value="1"/>
</dbReference>
<feature type="transmembrane region" description="Helical" evidence="2">
    <location>
        <begin position="593"/>
        <end position="610"/>
    </location>
</feature>
<feature type="transmembrane region" description="Helical" evidence="2">
    <location>
        <begin position="495"/>
        <end position="517"/>
    </location>
</feature>
<dbReference type="Proteomes" id="UP000243629">
    <property type="component" value="Unassembled WGS sequence"/>
</dbReference>
<dbReference type="NCBIfam" id="TIGR02123">
    <property type="entry name" value="TRAP_fused"/>
    <property type="match status" value="1"/>
</dbReference>
<evidence type="ECO:0000313" key="5">
    <source>
        <dbReference type="Proteomes" id="UP000243629"/>
    </source>
</evidence>
<dbReference type="STRING" id="1720063.SAMN05216217_1053"/>
<sequence length="648" mass="69574">MSEEQQEALRNPLTGVLLRIVAVLTAALAIYHIFNFGALTGYTMLTGEYIYGLLAMMLPMVFIAIPAGRGRRVNPVPWYDWMMALASAGCCLFFISNQSVSVDEGWEYAAPEHVVWFSLALWLIALEATRRCGGWPIFVVVFLASIFPIFAGRLPDSFAGISTPIDLVAIYHTNSDESLLGIPSQAFANLVIGFLLFGIALQRTGGGKFFIDLAFALLGKVRGGPAKVSIFSSGLMGSMSGSVVTNVLTTGPLSIPAMRKVGFSRPYAAGVETCASTGGVLMPPVMGATAFVMATFLDIPYGEIALAAAIPSALYFFGLFVQIDFYSARNKLKGLPAIDLPRVKDTLKEGWHYIFVFAFLIWMLLFMKQEAIAPFYATALLLVINQLRKHSRWRWKDFKDFAESCGALFAELTGLMAGVGLIMGALAVSGMSGTIANDLLFIAGGDMFVLLLMGALTSFILGIGMPVTAAYIFLAIALAPALINGGMNPMAVHMFILYWGMLSFITPPVAIGAFAAASVAGSSPMKTSFVSMQMGSIIYFIPFFFVLEPALVLQGSGAEIAKAIACAAAGILLVAGGLQGYLPKLGDLSERGWLHWPLRLLFIFGGMLLAMPHNPLINMSELQLFGLSFALIAAGVLLTLAHRTLRPA</sequence>
<feature type="transmembrane region" description="Helical" evidence="2">
    <location>
        <begin position="182"/>
        <end position="201"/>
    </location>
</feature>
<feature type="transmembrane region" description="Helical" evidence="2">
    <location>
        <begin position="12"/>
        <end position="34"/>
    </location>
</feature>
<name>A0A1I4QRC7_9GAMM</name>
<keyword evidence="2" id="KW-1133">Transmembrane helix</keyword>
<dbReference type="EMBL" id="FOUI01000005">
    <property type="protein sequence ID" value="SFM42599.1"/>
    <property type="molecule type" value="Genomic_DNA"/>
</dbReference>
<comment type="function">
    <text evidence="1">Part of the tripartite ATP-independent periplasmic (TRAP) transport system.</text>
</comment>
<dbReference type="GO" id="GO:0022857">
    <property type="term" value="F:transmembrane transporter activity"/>
    <property type="evidence" value="ECO:0007669"/>
    <property type="project" value="UniProtKB-UniRule"/>
</dbReference>
<feature type="transmembrane region" description="Helical" evidence="2">
    <location>
        <begin position="78"/>
        <end position="96"/>
    </location>
</feature>
<feature type="transmembrane region" description="Helical" evidence="2">
    <location>
        <begin position="267"/>
        <end position="292"/>
    </location>
</feature>
<proteinExistence type="predicted"/>
<dbReference type="RefSeq" id="WP_093474299.1">
    <property type="nucleotide sequence ID" value="NZ_FOUI01000005.1"/>
</dbReference>
<evidence type="ECO:0000256" key="1">
    <source>
        <dbReference type="RuleBase" id="RU369079"/>
    </source>
</evidence>
<dbReference type="Pfam" id="PF06808">
    <property type="entry name" value="DctM"/>
    <property type="match status" value="1"/>
</dbReference>
<evidence type="ECO:0000259" key="3">
    <source>
        <dbReference type="Pfam" id="PF06808"/>
    </source>
</evidence>
<feature type="transmembrane region" description="Helical" evidence="2">
    <location>
        <begin position="347"/>
        <end position="365"/>
    </location>
</feature>